<dbReference type="Proteomes" id="UP000826661">
    <property type="component" value="Chromosome V"/>
</dbReference>
<dbReference type="AlphaFoldDB" id="A0A8G0LJQ2"/>
<gene>
    <name evidence="1" type="ORF">H0G86_010271</name>
</gene>
<dbReference type="EMBL" id="CP075868">
    <property type="protein sequence ID" value="QYT03302.1"/>
    <property type="molecule type" value="Genomic_DNA"/>
</dbReference>
<sequence length="124" mass="13943">MGVETFLFLKPWARLLVKTVWALSLAWLPEDMDLAIVTARSVIFIGIDDIAIILFGWPLLERLAGKFHALLSVMTGNEGPRASNTLPPMPYVKGSLDRSRIYLLIYSNCWKQLGIDQTASFKAF</sequence>
<evidence type="ECO:0000313" key="2">
    <source>
        <dbReference type="Proteomes" id="UP000826661"/>
    </source>
</evidence>
<reference evidence="1 2" key="1">
    <citation type="journal article" date="2021" name="BMC Genomics">
        <title>Telomere-to-telomere genome assembly of asparaginase-producing Trichoderma simmonsii.</title>
        <authorList>
            <person name="Chung D."/>
            <person name="Kwon Y.M."/>
            <person name="Yang Y."/>
        </authorList>
    </citation>
    <scope>NUCLEOTIDE SEQUENCE [LARGE SCALE GENOMIC DNA]</scope>
    <source>
        <strain evidence="1 2">GH-Sj1</strain>
    </source>
</reference>
<protein>
    <submittedName>
        <fullName evidence="1">Uncharacterized protein</fullName>
    </submittedName>
</protein>
<organism evidence="1 2">
    <name type="scientific">Trichoderma simmonsii</name>
    <dbReference type="NCBI Taxonomy" id="1491479"/>
    <lineage>
        <taxon>Eukaryota</taxon>
        <taxon>Fungi</taxon>
        <taxon>Dikarya</taxon>
        <taxon>Ascomycota</taxon>
        <taxon>Pezizomycotina</taxon>
        <taxon>Sordariomycetes</taxon>
        <taxon>Hypocreomycetidae</taxon>
        <taxon>Hypocreales</taxon>
        <taxon>Hypocreaceae</taxon>
        <taxon>Trichoderma</taxon>
    </lineage>
</organism>
<proteinExistence type="predicted"/>
<evidence type="ECO:0000313" key="1">
    <source>
        <dbReference type="EMBL" id="QYT03302.1"/>
    </source>
</evidence>
<name>A0A8G0LJQ2_9HYPO</name>
<keyword evidence="2" id="KW-1185">Reference proteome</keyword>
<accession>A0A8G0LJQ2</accession>